<gene>
    <name evidence="3" type="ORF">F4Y60_07425</name>
</gene>
<accession>A0A6B0XZF5</accession>
<organism evidence="3">
    <name type="scientific">Boseongicola sp. SB0664_bin_43</name>
    <dbReference type="NCBI Taxonomy" id="2604844"/>
    <lineage>
        <taxon>Bacteria</taxon>
        <taxon>Pseudomonadati</taxon>
        <taxon>Pseudomonadota</taxon>
        <taxon>Alphaproteobacteria</taxon>
        <taxon>Rhodobacterales</taxon>
        <taxon>Paracoccaceae</taxon>
        <taxon>Boseongicola</taxon>
    </lineage>
</organism>
<evidence type="ECO:0000259" key="2">
    <source>
        <dbReference type="Pfam" id="PF01970"/>
    </source>
</evidence>
<keyword evidence="1" id="KW-1133">Transmembrane helix</keyword>
<reference evidence="3" key="1">
    <citation type="submission" date="2019-09" db="EMBL/GenBank/DDBJ databases">
        <title>Characterisation of the sponge microbiome using genome-centric metagenomics.</title>
        <authorList>
            <person name="Engelberts J.P."/>
            <person name="Robbins S.J."/>
            <person name="De Goeij J.M."/>
            <person name="Aranda M."/>
            <person name="Bell S.C."/>
            <person name="Webster N.S."/>
        </authorList>
    </citation>
    <scope>NUCLEOTIDE SEQUENCE</scope>
    <source>
        <strain evidence="3">SB0664_bin_43</strain>
    </source>
</reference>
<evidence type="ECO:0000313" key="3">
    <source>
        <dbReference type="EMBL" id="MXY33908.1"/>
    </source>
</evidence>
<name>A0A6B0XZF5_9RHOB</name>
<comment type="caution">
    <text evidence="3">The sequence shown here is derived from an EMBL/GenBank/DDBJ whole genome shotgun (WGS) entry which is preliminary data.</text>
</comment>
<dbReference type="Pfam" id="PF01970">
    <property type="entry name" value="TctA"/>
    <property type="match status" value="1"/>
</dbReference>
<dbReference type="AlphaFoldDB" id="A0A6B0XZF5"/>
<dbReference type="InterPro" id="IPR002823">
    <property type="entry name" value="DUF112_TM"/>
</dbReference>
<proteinExistence type="predicted"/>
<feature type="transmembrane region" description="Helical" evidence="1">
    <location>
        <begin position="382"/>
        <end position="401"/>
    </location>
</feature>
<keyword evidence="1" id="KW-0812">Transmembrane</keyword>
<dbReference type="PANTHER" id="PTHR35342:SF5">
    <property type="entry name" value="TRICARBOXYLIC TRANSPORT PROTEIN"/>
    <property type="match status" value="1"/>
</dbReference>
<feature type="transmembrane region" description="Helical" evidence="1">
    <location>
        <begin position="106"/>
        <end position="132"/>
    </location>
</feature>
<feature type="domain" description="DUF112" evidence="2">
    <location>
        <begin position="17"/>
        <end position="435"/>
    </location>
</feature>
<dbReference type="EMBL" id="VXRY01000297">
    <property type="protein sequence ID" value="MXY33908.1"/>
    <property type="molecule type" value="Genomic_DNA"/>
</dbReference>
<protein>
    <submittedName>
        <fullName evidence="3">C4-dicarboxylate ABC transporter permease</fullName>
    </submittedName>
</protein>
<feature type="transmembrane region" description="Helical" evidence="1">
    <location>
        <begin position="466"/>
        <end position="484"/>
    </location>
</feature>
<feature type="transmembrane region" description="Helical" evidence="1">
    <location>
        <begin position="351"/>
        <end position="370"/>
    </location>
</feature>
<keyword evidence="1" id="KW-0472">Membrane</keyword>
<evidence type="ECO:0000256" key="1">
    <source>
        <dbReference type="SAM" id="Phobius"/>
    </source>
</evidence>
<feature type="transmembrane region" description="Helical" evidence="1">
    <location>
        <begin position="58"/>
        <end position="79"/>
    </location>
</feature>
<dbReference type="PANTHER" id="PTHR35342">
    <property type="entry name" value="TRICARBOXYLIC TRANSPORT PROTEIN"/>
    <property type="match status" value="1"/>
</dbReference>
<sequence>MDALYLVFQFLSDPYHLALIFGGTLVGLIVGALPGLGSVILIALMLPFVVRMDPVTGIALCAIVYCATTYGGSITAILINTPGTPAAAMTTFDGYPLAQKGEAGRALGIATFSSAIGGTIGVLVMIVATPLLAQFAYNFGPAEFFALAVFGMSMLSSISGGSMIKNFIGGAFGVLLATVGTDLTTGIERFTFGAADLSEGLAPVHIMIGIFAGGELLRQSTLTGVKRTLVADAVTKLPSGEDFRAIWKTVLRATGIGTFIGILPAEGGKVAAMIAYNEEQRWSRNRANFGKGAIEGVAAPEAANNAATGGTMVPTLALGIPGGGSTAIILTAMLILGLRPGPQLFDEQPELLAGIFGAMLGANLCFLFLGMAGAKLFSRITLIPTTILWPCVFCLAALGAFSIQQNMFDVGTMLVFALLGYFMNRHGYAPAPVVLGLILGELIETTFKQSYLIYDGNLFAILQQPIALTFLVLSVFGICSPLIAKALGGWRDKQASQVLRDHDE</sequence>
<feature type="transmembrane region" description="Helical" evidence="1">
    <location>
        <begin position="20"/>
        <end position="46"/>
    </location>
</feature>
<feature type="transmembrane region" description="Helical" evidence="1">
    <location>
        <begin position="316"/>
        <end position="339"/>
    </location>
</feature>